<comment type="caution">
    <text evidence="1">The sequence shown here is derived from an EMBL/GenBank/DDBJ whole genome shotgun (WGS) entry which is preliminary data.</text>
</comment>
<protein>
    <submittedName>
        <fullName evidence="1">Uncharacterized protein</fullName>
    </submittedName>
</protein>
<evidence type="ECO:0000313" key="1">
    <source>
        <dbReference type="EMBL" id="KAF5798581.1"/>
    </source>
</evidence>
<dbReference type="Proteomes" id="UP000215914">
    <property type="component" value="Unassembled WGS sequence"/>
</dbReference>
<keyword evidence="2" id="KW-1185">Reference proteome</keyword>
<dbReference type="Gramene" id="mRNA:HanXRQr2_Chr07g0294591">
    <property type="protein sequence ID" value="mRNA:HanXRQr2_Chr07g0294591"/>
    <property type="gene ID" value="HanXRQr2_Chr07g0294591"/>
</dbReference>
<reference evidence="1" key="1">
    <citation type="journal article" date="2017" name="Nature">
        <title>The sunflower genome provides insights into oil metabolism, flowering and Asterid evolution.</title>
        <authorList>
            <person name="Badouin H."/>
            <person name="Gouzy J."/>
            <person name="Grassa C.J."/>
            <person name="Murat F."/>
            <person name="Staton S.E."/>
            <person name="Cottret L."/>
            <person name="Lelandais-Briere C."/>
            <person name="Owens G.L."/>
            <person name="Carrere S."/>
            <person name="Mayjonade B."/>
            <person name="Legrand L."/>
            <person name="Gill N."/>
            <person name="Kane N.C."/>
            <person name="Bowers J.E."/>
            <person name="Hubner S."/>
            <person name="Bellec A."/>
            <person name="Berard A."/>
            <person name="Berges H."/>
            <person name="Blanchet N."/>
            <person name="Boniface M.C."/>
            <person name="Brunel D."/>
            <person name="Catrice O."/>
            <person name="Chaidir N."/>
            <person name="Claudel C."/>
            <person name="Donnadieu C."/>
            <person name="Faraut T."/>
            <person name="Fievet G."/>
            <person name="Helmstetter N."/>
            <person name="King M."/>
            <person name="Knapp S.J."/>
            <person name="Lai Z."/>
            <person name="Le Paslier M.C."/>
            <person name="Lippi Y."/>
            <person name="Lorenzon L."/>
            <person name="Mandel J.R."/>
            <person name="Marage G."/>
            <person name="Marchand G."/>
            <person name="Marquand E."/>
            <person name="Bret-Mestries E."/>
            <person name="Morien E."/>
            <person name="Nambeesan S."/>
            <person name="Nguyen T."/>
            <person name="Pegot-Espagnet P."/>
            <person name="Pouilly N."/>
            <person name="Raftis F."/>
            <person name="Sallet E."/>
            <person name="Schiex T."/>
            <person name="Thomas J."/>
            <person name="Vandecasteele C."/>
            <person name="Vares D."/>
            <person name="Vear F."/>
            <person name="Vautrin S."/>
            <person name="Crespi M."/>
            <person name="Mangin B."/>
            <person name="Burke J.M."/>
            <person name="Salse J."/>
            <person name="Munos S."/>
            <person name="Vincourt P."/>
            <person name="Rieseberg L.H."/>
            <person name="Langlade N.B."/>
        </authorList>
    </citation>
    <scope>NUCLEOTIDE SEQUENCE</scope>
    <source>
        <tissue evidence="1">Leaves</tissue>
    </source>
</reference>
<sequence length="42" mass="5133">MRLLITSICPKVFNRYTLELRRRLNHWTFYAMLKNISVTSFV</sequence>
<dbReference type="EMBL" id="MNCJ02000322">
    <property type="protein sequence ID" value="KAF5798581.1"/>
    <property type="molecule type" value="Genomic_DNA"/>
</dbReference>
<evidence type="ECO:0000313" key="2">
    <source>
        <dbReference type="Proteomes" id="UP000215914"/>
    </source>
</evidence>
<accession>A0A9K3IKF5</accession>
<organism evidence="1 2">
    <name type="scientific">Helianthus annuus</name>
    <name type="common">Common sunflower</name>
    <dbReference type="NCBI Taxonomy" id="4232"/>
    <lineage>
        <taxon>Eukaryota</taxon>
        <taxon>Viridiplantae</taxon>
        <taxon>Streptophyta</taxon>
        <taxon>Embryophyta</taxon>
        <taxon>Tracheophyta</taxon>
        <taxon>Spermatophyta</taxon>
        <taxon>Magnoliopsida</taxon>
        <taxon>eudicotyledons</taxon>
        <taxon>Gunneridae</taxon>
        <taxon>Pentapetalae</taxon>
        <taxon>asterids</taxon>
        <taxon>campanulids</taxon>
        <taxon>Asterales</taxon>
        <taxon>Asteraceae</taxon>
        <taxon>Asteroideae</taxon>
        <taxon>Heliantheae alliance</taxon>
        <taxon>Heliantheae</taxon>
        <taxon>Helianthus</taxon>
    </lineage>
</organism>
<name>A0A9K3IKF5_HELAN</name>
<dbReference type="AlphaFoldDB" id="A0A9K3IKF5"/>
<gene>
    <name evidence="1" type="ORF">HanXRQr2_Chr07g0294591</name>
</gene>
<proteinExistence type="predicted"/>
<reference evidence="1" key="2">
    <citation type="submission" date="2020-06" db="EMBL/GenBank/DDBJ databases">
        <title>Helianthus annuus Genome sequencing and assembly Release 2.</title>
        <authorList>
            <person name="Gouzy J."/>
            <person name="Langlade N."/>
            <person name="Munos S."/>
        </authorList>
    </citation>
    <scope>NUCLEOTIDE SEQUENCE</scope>
    <source>
        <tissue evidence="1">Leaves</tissue>
    </source>
</reference>